<evidence type="ECO:0000256" key="1">
    <source>
        <dbReference type="ARBA" id="ARBA00006622"/>
    </source>
</evidence>
<keyword evidence="6 7" id="KW-0408">Iron</keyword>
<dbReference type="GO" id="GO:0008198">
    <property type="term" value="F:ferrous iron binding"/>
    <property type="evidence" value="ECO:0007669"/>
    <property type="project" value="TreeGrafter"/>
</dbReference>
<dbReference type="SUPFAM" id="SSF51182">
    <property type="entry name" value="RmlC-like cupins"/>
    <property type="match status" value="1"/>
</dbReference>
<reference evidence="10" key="1">
    <citation type="submission" date="2020-11" db="EMBL/GenBank/DDBJ databases">
        <title>Chlorella ohadii genome sequencing and assembly.</title>
        <authorList>
            <person name="Murik O."/>
            <person name="Treves H."/>
            <person name="Kedem I."/>
            <person name="Shotland Y."/>
            <person name="Kaplan A."/>
        </authorList>
    </citation>
    <scope>NUCLEOTIDE SEQUENCE</scope>
    <source>
        <strain evidence="10">1</strain>
    </source>
</reference>
<evidence type="ECO:0000256" key="8">
    <source>
        <dbReference type="RuleBase" id="RU366010"/>
    </source>
</evidence>
<feature type="binding site" evidence="7">
    <location>
        <position position="100"/>
    </location>
    <ligand>
        <name>Fe cation</name>
        <dbReference type="ChEBI" id="CHEBI:24875"/>
        <note>catalytic</note>
    </ligand>
</feature>
<dbReference type="GO" id="GO:0017172">
    <property type="term" value="F:cysteine dioxygenase activity"/>
    <property type="evidence" value="ECO:0007669"/>
    <property type="project" value="UniProtKB-UniRule"/>
</dbReference>
<gene>
    <name evidence="10" type="ORF">COHA_008046</name>
</gene>
<dbReference type="InterPro" id="IPR010300">
    <property type="entry name" value="CDO_1"/>
</dbReference>
<dbReference type="EMBL" id="JADXDR010000134">
    <property type="protein sequence ID" value="KAI7838199.1"/>
    <property type="molecule type" value="Genomic_DNA"/>
</dbReference>
<keyword evidence="11" id="KW-1185">Reference proteome</keyword>
<dbReference type="InterPro" id="IPR014710">
    <property type="entry name" value="RmlC-like_jellyroll"/>
</dbReference>
<name>A0AAD5DPP5_9CHLO</name>
<evidence type="ECO:0000256" key="7">
    <source>
        <dbReference type="PIRSR" id="PIRSR610300-51"/>
    </source>
</evidence>
<feature type="binding site" evidence="7">
    <location>
        <position position="98"/>
    </location>
    <ligand>
        <name>Fe cation</name>
        <dbReference type="ChEBI" id="CHEBI:24875"/>
        <note>catalytic</note>
    </ligand>
</feature>
<evidence type="ECO:0000256" key="2">
    <source>
        <dbReference type="ARBA" id="ARBA00013133"/>
    </source>
</evidence>
<dbReference type="EC" id="1.13.11.20" evidence="2 8"/>
<evidence type="ECO:0000313" key="11">
    <source>
        <dbReference type="Proteomes" id="UP001205105"/>
    </source>
</evidence>
<feature type="compositionally biased region" description="Basic and acidic residues" evidence="9">
    <location>
        <begin position="99"/>
        <end position="115"/>
    </location>
</feature>
<evidence type="ECO:0000256" key="9">
    <source>
        <dbReference type="SAM" id="MobiDB-lite"/>
    </source>
</evidence>
<dbReference type="AlphaFoldDB" id="A0AAD5DPP5"/>
<evidence type="ECO:0000256" key="5">
    <source>
        <dbReference type="ARBA" id="ARBA00023002"/>
    </source>
</evidence>
<proteinExistence type="inferred from homology"/>
<evidence type="ECO:0000313" key="10">
    <source>
        <dbReference type="EMBL" id="KAI7838199.1"/>
    </source>
</evidence>
<feature type="binding site" evidence="7">
    <location>
        <position position="162"/>
    </location>
    <ligand>
        <name>Fe cation</name>
        <dbReference type="ChEBI" id="CHEBI:24875"/>
        <note>catalytic</note>
    </ligand>
</feature>
<evidence type="ECO:0000256" key="6">
    <source>
        <dbReference type="ARBA" id="ARBA00023004"/>
    </source>
</evidence>
<keyword evidence="5 8" id="KW-0560">Oxidoreductase</keyword>
<comment type="similarity">
    <text evidence="1 8">Belongs to the cysteine dioxygenase family.</text>
</comment>
<evidence type="ECO:0000256" key="3">
    <source>
        <dbReference type="ARBA" id="ARBA00022723"/>
    </source>
</evidence>
<evidence type="ECO:0000256" key="4">
    <source>
        <dbReference type="ARBA" id="ARBA00022964"/>
    </source>
</evidence>
<accession>A0AAD5DPP5</accession>
<dbReference type="PANTHER" id="PTHR12918:SF1">
    <property type="entry name" value="CYSTEINE DIOXYGENASE TYPE 1"/>
    <property type="match status" value="1"/>
</dbReference>
<dbReference type="Gene3D" id="2.60.120.10">
    <property type="entry name" value="Jelly Rolls"/>
    <property type="match status" value="2"/>
</dbReference>
<feature type="region of interest" description="Disordered" evidence="9">
    <location>
        <begin position="99"/>
        <end position="123"/>
    </location>
</feature>
<keyword evidence="3 7" id="KW-0479">Metal-binding</keyword>
<dbReference type="CDD" id="cd10548">
    <property type="entry name" value="cupin_CDO"/>
    <property type="match status" value="1"/>
</dbReference>
<dbReference type="InterPro" id="IPR011051">
    <property type="entry name" value="RmlC_Cupin_sf"/>
</dbReference>
<dbReference type="PANTHER" id="PTHR12918">
    <property type="entry name" value="CYSTEINE DIOXYGENASE"/>
    <property type="match status" value="1"/>
</dbReference>
<dbReference type="Proteomes" id="UP001205105">
    <property type="component" value="Unassembled WGS sequence"/>
</dbReference>
<protein>
    <recommendedName>
        <fullName evidence="2 8">Cysteine dioxygenase</fullName>
        <ecNumber evidence="2 8">1.13.11.20</ecNumber>
    </recommendedName>
</protein>
<comment type="caution">
    <text evidence="10">The sequence shown here is derived from an EMBL/GenBank/DDBJ whole genome shotgun (WGS) entry which is preliminary data.</text>
</comment>
<keyword evidence="4 8" id="KW-0223">Dioxygenase</keyword>
<comment type="cofactor">
    <cofactor evidence="8">
        <name>Fe cation</name>
        <dbReference type="ChEBI" id="CHEBI:24875"/>
    </cofactor>
    <text evidence="8">Binds 1 Fe cation per subunit.</text>
</comment>
<comment type="catalytic activity">
    <reaction evidence="8">
        <text>L-cysteine + O2 = 3-sulfino-L-alanine + H(+)</text>
        <dbReference type="Rhea" id="RHEA:20441"/>
        <dbReference type="ChEBI" id="CHEBI:15378"/>
        <dbReference type="ChEBI" id="CHEBI:15379"/>
        <dbReference type="ChEBI" id="CHEBI:35235"/>
        <dbReference type="ChEBI" id="CHEBI:61085"/>
        <dbReference type="EC" id="1.13.11.20"/>
    </reaction>
</comment>
<organism evidence="10 11">
    <name type="scientific">Chlorella ohadii</name>
    <dbReference type="NCBI Taxonomy" id="2649997"/>
    <lineage>
        <taxon>Eukaryota</taxon>
        <taxon>Viridiplantae</taxon>
        <taxon>Chlorophyta</taxon>
        <taxon>core chlorophytes</taxon>
        <taxon>Trebouxiophyceae</taxon>
        <taxon>Chlorellales</taxon>
        <taxon>Chlorellaceae</taxon>
        <taxon>Chlorella clade</taxon>
        <taxon>Chlorella</taxon>
    </lineage>
</organism>
<sequence>MVKTVVESLVQGLGQAFNELKVERGEIGWYHQRKDGESFARLDAAVRSALLEAVETPDAFDKFTFFKDEHYVRNLVYQDDNFELLVLCWAPGQGSRIHNHGDSHGLGDRGARPRGGDAGPAAPPAIPGVLAAVSPCPPLQKLGKGVAGPGAQLYINDGQALHAVRCADDTDYPHGAVTLHLYAPPTRRVLLYEPEQDRVVTRVPGHYSRDGKVVQQG</sequence>
<dbReference type="Pfam" id="PF05995">
    <property type="entry name" value="CDO_I"/>
    <property type="match status" value="1"/>
</dbReference>